<dbReference type="PROSITE" id="PS51257">
    <property type="entry name" value="PROKAR_LIPOPROTEIN"/>
    <property type="match status" value="1"/>
</dbReference>
<sequence>MKKTVSIFLSMLILVTACKNLDAQVPQKNSFREKMEERTILYFAPEISPYVEEIKDATYDSFFSAVTDRFAKLRNHTLLTVNTPISYENTDAELIRDMCKNNNAHFAVVPKVKFFKVGIGQFVFSSQVVVSMKLYDADGNMLSENTYDTFRRKARVLGSAENSIKIGTNGVLKNLVKDLKKQKTIPN</sequence>
<evidence type="ECO:0000313" key="2">
    <source>
        <dbReference type="Proteomes" id="UP000252172"/>
    </source>
</evidence>
<accession>A0A368N2R6</accession>
<comment type="caution">
    <text evidence="1">The sequence shown here is derived from an EMBL/GenBank/DDBJ whole genome shotgun (WGS) entry which is preliminary data.</text>
</comment>
<gene>
    <name evidence="1" type="ORF">DQ356_00800</name>
</gene>
<evidence type="ECO:0000313" key="1">
    <source>
        <dbReference type="EMBL" id="RCU44788.1"/>
    </source>
</evidence>
<dbReference type="AlphaFoldDB" id="A0A368N2R6"/>
<reference evidence="1 2" key="1">
    <citation type="submission" date="2018-07" db="EMBL/GenBank/DDBJ databases">
        <title>Chryseobacterium lacus sp. nov., isolated from lake water.</title>
        <authorList>
            <person name="Li C.-M."/>
        </authorList>
    </citation>
    <scope>NUCLEOTIDE SEQUENCE [LARGE SCALE GENOMIC DNA]</scope>
    <source>
        <strain evidence="1 2">YLOS41</strain>
    </source>
</reference>
<organism evidence="1 2">
    <name type="scientific">Chryseobacterium lacus</name>
    <dbReference type="NCBI Taxonomy" id="2058346"/>
    <lineage>
        <taxon>Bacteria</taxon>
        <taxon>Pseudomonadati</taxon>
        <taxon>Bacteroidota</taxon>
        <taxon>Flavobacteriia</taxon>
        <taxon>Flavobacteriales</taxon>
        <taxon>Weeksellaceae</taxon>
        <taxon>Chryseobacterium group</taxon>
        <taxon>Chryseobacterium</taxon>
    </lineage>
</organism>
<name>A0A368N2R6_9FLAO</name>
<keyword evidence="2" id="KW-1185">Reference proteome</keyword>
<dbReference type="Proteomes" id="UP000252172">
    <property type="component" value="Unassembled WGS sequence"/>
</dbReference>
<dbReference type="OrthoDB" id="1270687at2"/>
<dbReference type="EMBL" id="QPIE01000001">
    <property type="protein sequence ID" value="RCU44788.1"/>
    <property type="molecule type" value="Genomic_DNA"/>
</dbReference>
<dbReference type="RefSeq" id="WP_114302563.1">
    <property type="nucleotide sequence ID" value="NZ_QPIE01000001.1"/>
</dbReference>
<proteinExistence type="predicted"/>
<protein>
    <submittedName>
        <fullName evidence="1">Pyruvate decarboxylase</fullName>
    </submittedName>
</protein>
<keyword evidence="1" id="KW-0670">Pyruvate</keyword>